<evidence type="ECO:0000313" key="2">
    <source>
        <dbReference type="Proteomes" id="UP000657177"/>
    </source>
</evidence>
<dbReference type="Gene3D" id="2.40.70.10">
    <property type="entry name" value="Acid Proteases"/>
    <property type="match status" value="2"/>
</dbReference>
<gene>
    <name evidence="1" type="ORF">G5B42_05885</name>
</gene>
<protein>
    <recommendedName>
        <fullName evidence="3">Aspartyl protease</fullName>
    </recommendedName>
</protein>
<organism evidence="1 2">
    <name type="scientific">Capillibacterium thermochitinicola</name>
    <dbReference type="NCBI Taxonomy" id="2699427"/>
    <lineage>
        <taxon>Bacteria</taxon>
        <taxon>Bacillati</taxon>
        <taxon>Bacillota</taxon>
        <taxon>Capillibacterium</taxon>
    </lineage>
</organism>
<dbReference type="Proteomes" id="UP000657177">
    <property type="component" value="Unassembled WGS sequence"/>
</dbReference>
<name>A0A8J6HS23_9FIRM</name>
<accession>A0A8J6HS23</accession>
<reference evidence="1" key="1">
    <citation type="submission" date="2020-06" db="EMBL/GenBank/DDBJ databases">
        <title>Novel chitinolytic bacterium.</title>
        <authorList>
            <person name="Ungkulpasvich U."/>
            <person name="Kosugi A."/>
            <person name="Uke A."/>
        </authorList>
    </citation>
    <scope>NUCLEOTIDE SEQUENCE</scope>
    <source>
        <strain evidence="1">UUS1-1</strain>
    </source>
</reference>
<dbReference type="EMBL" id="JAAKDE010000011">
    <property type="protein sequence ID" value="MBA2133071.1"/>
    <property type="molecule type" value="Genomic_DNA"/>
</dbReference>
<dbReference type="InterPro" id="IPR021109">
    <property type="entry name" value="Peptidase_aspartic_dom_sf"/>
</dbReference>
<proteinExistence type="predicted"/>
<evidence type="ECO:0008006" key="3">
    <source>
        <dbReference type="Google" id="ProtNLM"/>
    </source>
</evidence>
<dbReference type="SUPFAM" id="SSF50630">
    <property type="entry name" value="Acid proteases"/>
    <property type="match status" value="1"/>
</dbReference>
<dbReference type="AlphaFoldDB" id="A0A8J6HS23"/>
<comment type="caution">
    <text evidence="1">The sequence shown here is derived from an EMBL/GenBank/DDBJ whole genome shotgun (WGS) entry which is preliminary data.</text>
</comment>
<evidence type="ECO:0000313" key="1">
    <source>
        <dbReference type="EMBL" id="MBA2133071.1"/>
    </source>
</evidence>
<dbReference type="PROSITE" id="PS51257">
    <property type="entry name" value="PROKAR_LIPOPROTEIN"/>
    <property type="match status" value="1"/>
</dbReference>
<dbReference type="RefSeq" id="WP_181339528.1">
    <property type="nucleotide sequence ID" value="NZ_JAAKDE010000011.1"/>
</dbReference>
<keyword evidence="2" id="KW-1185">Reference proteome</keyword>
<sequence>MKKEIFILFGILLLTASLVGCRKEMSRSEWCNKYGFKEDEVFDIEIGNYGFPYIDTEINGHQIKMMYDTGNMVGISVSSEVAKQLGLTKVDEITLVDTAGLSLGRFGVYESEKVKVFGREFTGEKIYETFADDIDGLLPPSLLLEHRFTIDYKNKFIGISKNSFPENRIKKETFPLIVNPSQPGMPVIEGVVNGEKVLIQLDTGCSRTCVDEKLITKFNLPANAWGYEIKDVRLGSFQFRIKNAKKVSFAGINEGYPGPIMLCLGSDTISKVVFTVDYPNEKVILSE</sequence>